<dbReference type="Proteomes" id="UP000650994">
    <property type="component" value="Unassembled WGS sequence"/>
</dbReference>
<proteinExistence type="predicted"/>
<dbReference type="RefSeq" id="WP_072930513.1">
    <property type="nucleotide sequence ID" value="NZ_BMFL01000002.1"/>
</dbReference>
<dbReference type="AlphaFoldDB" id="A0A1M6VYH6"/>
<reference evidence="3" key="1">
    <citation type="journal article" date="2014" name="Int. J. Syst. Evol. Microbiol.">
        <title>Complete genome of a new Firmicutes species belonging to the dominant human colonic microbiota ('Ruminococcus bicirculans') reveals two chromosomes and a selective capacity to utilize plant glucans.</title>
        <authorList>
            <consortium name="NISC Comparative Sequencing Program"/>
            <person name="Wegmann U."/>
            <person name="Louis P."/>
            <person name="Goesmann A."/>
            <person name="Henrissat B."/>
            <person name="Duncan S.H."/>
            <person name="Flint H.J."/>
        </authorList>
    </citation>
    <scope>NUCLEOTIDE SEQUENCE</scope>
    <source>
        <strain evidence="3">CGMCC 1.12707</strain>
    </source>
</reference>
<accession>A0A1M6VYH6</accession>
<reference evidence="5" key="3">
    <citation type="submission" date="2016-11" db="EMBL/GenBank/DDBJ databases">
        <authorList>
            <person name="Varghese N."/>
            <person name="Submissions S."/>
        </authorList>
    </citation>
    <scope>NUCLEOTIDE SEQUENCE [LARGE SCALE GENOMIC DNA]</scope>
    <source>
        <strain evidence="5">DSM 27989</strain>
    </source>
</reference>
<dbReference type="OrthoDB" id="1454795at2"/>
<dbReference type="PROSITE" id="PS51257">
    <property type="entry name" value="PROKAR_LIPOPROTEIN"/>
    <property type="match status" value="1"/>
</dbReference>
<dbReference type="EMBL" id="BMFL01000002">
    <property type="protein sequence ID" value="GGE89574.1"/>
    <property type="molecule type" value="Genomic_DNA"/>
</dbReference>
<feature type="chain" id="PRO_5012229490" description="Lipoprotein" evidence="2">
    <location>
        <begin position="22"/>
        <end position="92"/>
    </location>
</feature>
<sequence>MKKLILLVAVAAFATACNSKAGVNHGVLKQEHEPATAEEMHEKTHAAHEEHAKHEEYTEEHAETKHEEVKDSTKVATEASKEEKGHTEKAGH</sequence>
<dbReference type="EMBL" id="FRBH01000004">
    <property type="protein sequence ID" value="SHK86497.1"/>
    <property type="molecule type" value="Genomic_DNA"/>
</dbReference>
<evidence type="ECO:0000256" key="1">
    <source>
        <dbReference type="SAM" id="MobiDB-lite"/>
    </source>
</evidence>
<reference evidence="3" key="5">
    <citation type="submission" date="2024-05" db="EMBL/GenBank/DDBJ databases">
        <authorList>
            <person name="Sun Q."/>
            <person name="Zhou Y."/>
        </authorList>
    </citation>
    <scope>NUCLEOTIDE SEQUENCE</scope>
    <source>
        <strain evidence="3">CGMCC 1.12707</strain>
    </source>
</reference>
<name>A0A1M6VYH6_9FLAO</name>
<evidence type="ECO:0000313" key="4">
    <source>
        <dbReference type="EMBL" id="SHK86497.1"/>
    </source>
</evidence>
<feature type="region of interest" description="Disordered" evidence="1">
    <location>
        <begin position="32"/>
        <end position="92"/>
    </location>
</feature>
<evidence type="ECO:0000313" key="5">
    <source>
        <dbReference type="Proteomes" id="UP000184120"/>
    </source>
</evidence>
<reference evidence="6" key="4">
    <citation type="journal article" date="2019" name="Int. J. Syst. Evol. Microbiol.">
        <title>The Global Catalogue of Microorganisms (GCM) 10K type strain sequencing project: providing services to taxonomists for standard genome sequencing and annotation.</title>
        <authorList>
            <consortium name="The Broad Institute Genomics Platform"/>
            <consortium name="The Broad Institute Genome Sequencing Center for Infectious Disease"/>
            <person name="Wu L."/>
            <person name="Ma J."/>
        </authorList>
    </citation>
    <scope>NUCLEOTIDE SEQUENCE [LARGE SCALE GENOMIC DNA]</scope>
    <source>
        <strain evidence="6">CGMCC 1.12707</strain>
    </source>
</reference>
<evidence type="ECO:0000256" key="2">
    <source>
        <dbReference type="SAM" id="SignalP"/>
    </source>
</evidence>
<keyword evidence="2" id="KW-0732">Signal</keyword>
<reference evidence="4" key="2">
    <citation type="submission" date="2016-11" db="EMBL/GenBank/DDBJ databases">
        <authorList>
            <person name="Jaros S."/>
            <person name="Januszkiewicz K."/>
            <person name="Wedrychowicz H."/>
        </authorList>
    </citation>
    <scope>NUCLEOTIDE SEQUENCE [LARGE SCALE GENOMIC DNA]</scope>
    <source>
        <strain evidence="4">DSM 27989</strain>
    </source>
</reference>
<evidence type="ECO:0000313" key="6">
    <source>
        <dbReference type="Proteomes" id="UP000650994"/>
    </source>
</evidence>
<protein>
    <recommendedName>
        <fullName evidence="7">Lipoprotein</fullName>
    </recommendedName>
</protein>
<feature type="signal peptide" evidence="2">
    <location>
        <begin position="1"/>
        <end position="21"/>
    </location>
</feature>
<evidence type="ECO:0008006" key="7">
    <source>
        <dbReference type="Google" id="ProtNLM"/>
    </source>
</evidence>
<evidence type="ECO:0000313" key="3">
    <source>
        <dbReference type="EMBL" id="GGE89574.1"/>
    </source>
</evidence>
<organism evidence="4 5">
    <name type="scientific">Chishuiella changwenlii</name>
    <dbReference type="NCBI Taxonomy" id="1434701"/>
    <lineage>
        <taxon>Bacteria</taxon>
        <taxon>Pseudomonadati</taxon>
        <taxon>Bacteroidota</taxon>
        <taxon>Flavobacteriia</taxon>
        <taxon>Flavobacteriales</taxon>
        <taxon>Weeksellaceae</taxon>
        <taxon>Chishuiella</taxon>
    </lineage>
</organism>
<gene>
    <name evidence="3" type="ORF">GCM10010984_04020</name>
    <name evidence="4" type="ORF">SAMN05443634_10489</name>
</gene>
<dbReference type="STRING" id="1434701.SAMN05443634_10489"/>
<keyword evidence="6" id="KW-1185">Reference proteome</keyword>
<dbReference type="Proteomes" id="UP000184120">
    <property type="component" value="Unassembled WGS sequence"/>
</dbReference>